<evidence type="ECO:0000313" key="2">
    <source>
        <dbReference type="EMBL" id="PZT47795.1"/>
    </source>
</evidence>
<accession>A0A2W6MTD3</accession>
<evidence type="ECO:0000313" key="3">
    <source>
        <dbReference type="Proteomes" id="UP000249746"/>
    </source>
</evidence>
<keyword evidence="3" id="KW-1185">Reference proteome</keyword>
<keyword evidence="1" id="KW-0472">Membrane</keyword>
<organism evidence="2 3">
    <name type="scientific">Helicobacter valdiviensis</name>
    <dbReference type="NCBI Taxonomy" id="1458358"/>
    <lineage>
        <taxon>Bacteria</taxon>
        <taxon>Pseudomonadati</taxon>
        <taxon>Campylobacterota</taxon>
        <taxon>Epsilonproteobacteria</taxon>
        <taxon>Campylobacterales</taxon>
        <taxon>Helicobacteraceae</taxon>
        <taxon>Helicobacter</taxon>
    </lineage>
</organism>
<feature type="transmembrane region" description="Helical" evidence="1">
    <location>
        <begin position="6"/>
        <end position="22"/>
    </location>
</feature>
<reference evidence="2 3" key="1">
    <citation type="submission" date="2017-03" db="EMBL/GenBank/DDBJ databases">
        <title>Genomic and clinical evidence uncovers the enterohepatic species Helicobacter valdiviensis as a potential human intestinal pathogen.</title>
        <authorList>
            <person name="Fresia P."/>
            <person name="Jara R."/>
            <person name="Sierra R."/>
            <person name="Ferres I."/>
            <person name="Greif G."/>
            <person name="Iraola G."/>
            <person name="Collado L."/>
        </authorList>
    </citation>
    <scope>NUCLEOTIDE SEQUENCE [LARGE SCALE GENOMIC DNA]</scope>
    <source>
        <strain evidence="2 3">WBE14</strain>
    </source>
</reference>
<protein>
    <submittedName>
        <fullName evidence="2">Uncharacterized protein</fullName>
    </submittedName>
</protein>
<dbReference type="Proteomes" id="UP000249746">
    <property type="component" value="Unassembled WGS sequence"/>
</dbReference>
<sequence>MAINVAILKLICEFLMVFIFLVRKKQYSSIKVVSIVKFYYIQCSSNVCDIFYIYLLVIWQKVKCLI</sequence>
<keyword evidence="1" id="KW-1133">Transmembrane helix</keyword>
<proteinExistence type="predicted"/>
<dbReference type="AlphaFoldDB" id="A0A2W6MTD3"/>
<evidence type="ECO:0000256" key="1">
    <source>
        <dbReference type="SAM" id="Phobius"/>
    </source>
</evidence>
<keyword evidence="1" id="KW-0812">Transmembrane</keyword>
<name>A0A2W6MTD3_9HELI</name>
<dbReference type="EMBL" id="NBIU01000021">
    <property type="protein sequence ID" value="PZT47795.1"/>
    <property type="molecule type" value="Genomic_DNA"/>
</dbReference>
<gene>
    <name evidence="2" type="ORF">B6S12_07245</name>
</gene>
<comment type="caution">
    <text evidence="2">The sequence shown here is derived from an EMBL/GenBank/DDBJ whole genome shotgun (WGS) entry which is preliminary data.</text>
</comment>